<keyword evidence="4" id="KW-1185">Reference proteome</keyword>
<sequence>MEKQSNKWLAFLDALIIKEGCNLKTTVLREPTHSDSYLNFSSHNPICVKGGGVTSKVDQTVAICEPTPLHSDLNHILTTLINNGHPKGFVKPIIHLKLCKPPPLVPASTAQPCPALFLPIIVE</sequence>
<dbReference type="Proteomes" id="UP000030758">
    <property type="component" value="Unassembled WGS sequence"/>
</dbReference>
<dbReference type="Proteomes" id="UP000030764">
    <property type="component" value="Unassembled WGS sequence"/>
</dbReference>
<dbReference type="EMBL" id="KL363192">
    <property type="protein sequence ID" value="KFD56610.1"/>
    <property type="molecule type" value="Genomic_DNA"/>
</dbReference>
<feature type="domain" description="Helix-turn-helix" evidence="1">
    <location>
        <begin position="37"/>
        <end position="95"/>
    </location>
</feature>
<dbReference type="AlphaFoldDB" id="A0A085MHB4"/>
<evidence type="ECO:0000313" key="3">
    <source>
        <dbReference type="EMBL" id="KFD66783.1"/>
    </source>
</evidence>
<evidence type="ECO:0000313" key="2">
    <source>
        <dbReference type="EMBL" id="KFD56610.1"/>
    </source>
</evidence>
<name>A0A085MHB4_9BILA</name>
<accession>A0A085MHB4</accession>
<reference evidence="2 4" key="1">
    <citation type="journal article" date="2014" name="Nat. Genet.">
        <title>Genome and transcriptome of the porcine whipworm Trichuris suis.</title>
        <authorList>
            <person name="Jex A.R."/>
            <person name="Nejsum P."/>
            <person name="Schwarz E.M."/>
            <person name="Hu L."/>
            <person name="Young N.D."/>
            <person name="Hall R.S."/>
            <person name="Korhonen P.K."/>
            <person name="Liao S."/>
            <person name="Thamsborg S."/>
            <person name="Xia J."/>
            <person name="Xu P."/>
            <person name="Wang S."/>
            <person name="Scheerlinck J.P."/>
            <person name="Hofmann A."/>
            <person name="Sternberg P.W."/>
            <person name="Wang J."/>
            <person name="Gasser R.B."/>
        </authorList>
    </citation>
    <scope>NUCLEOTIDE SEQUENCE [LARGE SCALE GENOMIC DNA]</scope>
    <source>
        <strain evidence="3">DCEP-RM93F</strain>
        <strain evidence="2">DCEP-RM93M</strain>
    </source>
</reference>
<evidence type="ECO:0000259" key="1">
    <source>
        <dbReference type="Pfam" id="PF26215"/>
    </source>
</evidence>
<dbReference type="EMBL" id="KL367520">
    <property type="protein sequence ID" value="KFD66783.1"/>
    <property type="molecule type" value="Genomic_DNA"/>
</dbReference>
<dbReference type="InterPro" id="IPR058912">
    <property type="entry name" value="HTH_animal"/>
</dbReference>
<protein>
    <recommendedName>
        <fullName evidence="1">Helix-turn-helix domain-containing protein</fullName>
    </recommendedName>
</protein>
<organism evidence="2 4">
    <name type="scientific">Trichuris suis</name>
    <name type="common">pig whipworm</name>
    <dbReference type="NCBI Taxonomy" id="68888"/>
    <lineage>
        <taxon>Eukaryota</taxon>
        <taxon>Metazoa</taxon>
        <taxon>Ecdysozoa</taxon>
        <taxon>Nematoda</taxon>
        <taxon>Enoplea</taxon>
        <taxon>Dorylaimia</taxon>
        <taxon>Trichinellida</taxon>
        <taxon>Trichuridae</taxon>
        <taxon>Trichuris</taxon>
    </lineage>
</organism>
<evidence type="ECO:0000313" key="4">
    <source>
        <dbReference type="Proteomes" id="UP000030764"/>
    </source>
</evidence>
<dbReference type="Pfam" id="PF26215">
    <property type="entry name" value="HTH_animal"/>
    <property type="match status" value="1"/>
</dbReference>
<proteinExistence type="predicted"/>
<gene>
    <name evidence="2" type="ORF">M513_02286</name>
    <name evidence="3" type="ORF">M514_02286</name>
</gene>